<accession>A0ACC3NRM7</accession>
<dbReference type="Proteomes" id="UP001281147">
    <property type="component" value="Unassembled WGS sequence"/>
</dbReference>
<organism evidence="1 2">
    <name type="scientific">Vermiconidia calcicola</name>
    <dbReference type="NCBI Taxonomy" id="1690605"/>
    <lineage>
        <taxon>Eukaryota</taxon>
        <taxon>Fungi</taxon>
        <taxon>Dikarya</taxon>
        <taxon>Ascomycota</taxon>
        <taxon>Pezizomycotina</taxon>
        <taxon>Dothideomycetes</taxon>
        <taxon>Dothideomycetidae</taxon>
        <taxon>Mycosphaerellales</taxon>
        <taxon>Extremaceae</taxon>
        <taxon>Vermiconidia</taxon>
    </lineage>
</organism>
<proteinExistence type="predicted"/>
<evidence type="ECO:0000313" key="1">
    <source>
        <dbReference type="EMBL" id="KAK3721720.1"/>
    </source>
</evidence>
<dbReference type="EMBL" id="JAUTXU010000016">
    <property type="protein sequence ID" value="KAK3721720.1"/>
    <property type="molecule type" value="Genomic_DNA"/>
</dbReference>
<reference evidence="1" key="1">
    <citation type="submission" date="2023-07" db="EMBL/GenBank/DDBJ databases">
        <title>Black Yeasts Isolated from many extreme environments.</title>
        <authorList>
            <person name="Coleine C."/>
            <person name="Stajich J.E."/>
            <person name="Selbmann L."/>
        </authorList>
    </citation>
    <scope>NUCLEOTIDE SEQUENCE</scope>
    <source>
        <strain evidence="1">CCFEE 5714</strain>
    </source>
</reference>
<protein>
    <submittedName>
        <fullName evidence="1">Maintenance of telomere capping protein 6</fullName>
    </submittedName>
</protein>
<gene>
    <name evidence="1" type="primary">MTC6_1</name>
    <name evidence="1" type="ORF">LTR37_002885</name>
</gene>
<name>A0ACC3NRM7_9PEZI</name>
<comment type="caution">
    <text evidence="1">The sequence shown here is derived from an EMBL/GenBank/DDBJ whole genome shotgun (WGS) entry which is preliminary data.</text>
</comment>
<evidence type="ECO:0000313" key="2">
    <source>
        <dbReference type="Proteomes" id="UP001281147"/>
    </source>
</evidence>
<keyword evidence="2" id="KW-1185">Reference proteome</keyword>
<sequence length="593" mass="64896">MNRACFGSQRYVDSAAEKCFSNLLAVGFRRFEVDVYWDVTRHIFSLCPVQLGNTTSNTAPTTSQNTSVISTTGQSTAGAQHFFPRQESQTVRSLTVASTEADLDDTTLAALPTPLTTSTLSSGSGTSTSSEPAPTNTTATFPGGPLIDVGPYSCTTSINFDLITSVLASHLDDTQTNLNATLKYIILNLHVAALPSNPLNSTTDDLSAEELSQGRDLLSSTLTSALPDYIYTPQQLQEQRLDLNASGSWYSVVKSDEADPAYININGSGDDTSTIDGWPSESYVEMDRAKRVFAGFGRIDSGMQDYNFSGDALTIFPEGYFQSRTDVSFESDGDVDDGCFFDPDKYTVSTLNNSWAVTAEDSSPISSYASSLIHCGISPILNETLGNATADVDYRPYRDFVQDTIWSWADGEPRASSKVGKDQRTQNRCAAMDAQSGSWQIEDCSRAHYCACRASGQPYRWSVSDSDTTYDDAGRSCKEDAEFIAPRTALENEYLAHAWRQAVSAQDLDDNLLWVNFNDLDIKACWVVGQNATCPYLQQSSSDRTVLVPTIAAVVVFVLAALTVFLKCAGNRQRSKRRRRRRDDGWDYEGVPS</sequence>